<dbReference type="EMBL" id="JBJXBP010000003">
    <property type="protein sequence ID" value="KAL3840835.1"/>
    <property type="molecule type" value="Genomic_DNA"/>
</dbReference>
<reference evidence="1 2" key="1">
    <citation type="submission" date="2024-12" db="EMBL/GenBank/DDBJ databases">
        <title>The unique morphological basis and parallel evolutionary history of personate flowers in Penstemon.</title>
        <authorList>
            <person name="Depatie T.H."/>
            <person name="Wessinger C.A."/>
        </authorList>
    </citation>
    <scope>NUCLEOTIDE SEQUENCE [LARGE SCALE GENOMIC DNA]</scope>
    <source>
        <strain evidence="1">WTNN_2</strain>
        <tissue evidence="1">Leaf</tissue>
    </source>
</reference>
<protein>
    <submittedName>
        <fullName evidence="1">Uncharacterized protein</fullName>
    </submittedName>
</protein>
<accession>A0ABD3TX55</accession>
<sequence length="47" mass="5720">MWAVYLTESQHLWLCNEASKDDIIIPHEEPFTVETYLAWRERDLKQN</sequence>
<dbReference type="Proteomes" id="UP001634393">
    <property type="component" value="Unassembled WGS sequence"/>
</dbReference>
<keyword evidence="2" id="KW-1185">Reference proteome</keyword>
<dbReference type="AlphaFoldDB" id="A0ABD3TX55"/>
<proteinExistence type="predicted"/>
<comment type="caution">
    <text evidence="1">The sequence shown here is derived from an EMBL/GenBank/DDBJ whole genome shotgun (WGS) entry which is preliminary data.</text>
</comment>
<evidence type="ECO:0000313" key="1">
    <source>
        <dbReference type="EMBL" id="KAL3840835.1"/>
    </source>
</evidence>
<gene>
    <name evidence="1" type="ORF">ACJIZ3_025426</name>
</gene>
<name>A0ABD3TX55_9LAMI</name>
<evidence type="ECO:0000313" key="2">
    <source>
        <dbReference type="Proteomes" id="UP001634393"/>
    </source>
</evidence>
<organism evidence="1 2">
    <name type="scientific">Penstemon smallii</name>
    <dbReference type="NCBI Taxonomy" id="265156"/>
    <lineage>
        <taxon>Eukaryota</taxon>
        <taxon>Viridiplantae</taxon>
        <taxon>Streptophyta</taxon>
        <taxon>Embryophyta</taxon>
        <taxon>Tracheophyta</taxon>
        <taxon>Spermatophyta</taxon>
        <taxon>Magnoliopsida</taxon>
        <taxon>eudicotyledons</taxon>
        <taxon>Gunneridae</taxon>
        <taxon>Pentapetalae</taxon>
        <taxon>asterids</taxon>
        <taxon>lamiids</taxon>
        <taxon>Lamiales</taxon>
        <taxon>Plantaginaceae</taxon>
        <taxon>Cheloneae</taxon>
        <taxon>Penstemon</taxon>
    </lineage>
</organism>